<comment type="caution">
    <text evidence="2">The sequence shown here is derived from an EMBL/GenBank/DDBJ whole genome shotgun (WGS) entry which is preliminary data.</text>
</comment>
<dbReference type="Proteomes" id="UP000037564">
    <property type="component" value="Unassembled WGS sequence"/>
</dbReference>
<accession>A0A0B0VLA0</accession>
<proteinExistence type="predicted"/>
<reference evidence="2 3" key="1">
    <citation type="submission" date="2015-07" db="EMBL/GenBank/DDBJ databases">
        <title>Genome sequences of 64 non-O157:H7 Shiga toxin-producing Escherichia coli strains.</title>
        <authorList>
            <person name="Gonzalez-Escalona N."/>
            <person name="Toro M."/>
            <person name="Timme R."/>
            <person name="Payne J."/>
        </authorList>
    </citation>
    <scope>NUCLEOTIDE SEQUENCE [LARGE SCALE GENOMIC DNA]</scope>
    <source>
        <strain evidence="2 3">CFSAN026843</strain>
    </source>
</reference>
<gene>
    <name evidence="1" type="ORF">BvCmsKKP061_03551</name>
    <name evidence="2" type="ORF">WR15_18320</name>
</gene>
<sequence>MFEKMKNNVTRIPGNLTKLNQYQKDIDHLSKLFSEQQLLELMTTTESDQILQMKPAVDILHVLSPSASTAKHINFFQHVPVLEQWLKKECTAFNLLAVHFYSQQSRKNVIPKEICMLLDAFIKTELSSAVNGNNNAELLSCFQNTLDKMCNTLTFIDHTVTEQSGQVAMLDFSAKMHEYTVEIRTFLKSEYWLNKLPKDINIPAIDLSWLVFCYFCSEYLFVFIQTTLNTMKAGKIIRDNYLYHPKMIALIILSMLPYEVIHNDGSLNKFKTPLTSPDEFIIKSICIKGKQNTTGHKKDIEQLLRKTYIYIALLLNPEWAPSSKELISFLSGKSTVISGSMNFQSTSSGLGVQTNNITLLKNEVYFEKIANKIMKL</sequence>
<evidence type="ECO:0000313" key="4">
    <source>
        <dbReference type="Proteomes" id="UP000303027"/>
    </source>
</evidence>
<dbReference type="RefSeq" id="WP_032170412.1">
    <property type="nucleotide sequence ID" value="NZ_BFXY01000112.1"/>
</dbReference>
<dbReference type="EMBL" id="BFXY01000112">
    <property type="protein sequence ID" value="GDH52281.1"/>
    <property type="molecule type" value="Genomic_DNA"/>
</dbReference>
<name>A0A0B0VLA0_ECOLX</name>
<dbReference type="Proteomes" id="UP000303027">
    <property type="component" value="Unassembled WGS sequence"/>
</dbReference>
<dbReference type="PATRIC" id="fig|562.7396.peg.3612"/>
<dbReference type="AlphaFoldDB" id="A0A0B0VLA0"/>
<evidence type="ECO:0000313" key="3">
    <source>
        <dbReference type="Proteomes" id="UP000037564"/>
    </source>
</evidence>
<evidence type="ECO:0000313" key="1">
    <source>
        <dbReference type="EMBL" id="GDH52281.1"/>
    </source>
</evidence>
<organism evidence="2 3">
    <name type="scientific">Escherichia coli</name>
    <dbReference type="NCBI Taxonomy" id="562"/>
    <lineage>
        <taxon>Bacteria</taxon>
        <taxon>Pseudomonadati</taxon>
        <taxon>Pseudomonadota</taxon>
        <taxon>Gammaproteobacteria</taxon>
        <taxon>Enterobacterales</taxon>
        <taxon>Enterobacteriaceae</taxon>
        <taxon>Escherichia</taxon>
    </lineage>
</organism>
<protein>
    <submittedName>
        <fullName evidence="2">Uncharacterized protein</fullName>
    </submittedName>
</protein>
<evidence type="ECO:0000313" key="2">
    <source>
        <dbReference type="EMBL" id="KNF66459.1"/>
    </source>
</evidence>
<reference evidence="1 4" key="2">
    <citation type="submission" date="2018-04" db="EMBL/GenBank/DDBJ databases">
        <title>Large scale genomics of bovine and human commensal E. coli to reveal the emerging process of EHEC.</title>
        <authorList>
            <person name="Arimizu Y."/>
            <person name="Ogura Y."/>
        </authorList>
    </citation>
    <scope>NUCLEOTIDE SEQUENCE [LARGE SCALE GENOMIC DNA]</scope>
    <source>
        <strain evidence="1 4">KK-P061</strain>
    </source>
</reference>
<dbReference type="EMBL" id="LGZN01000045">
    <property type="protein sequence ID" value="KNF66459.1"/>
    <property type="molecule type" value="Genomic_DNA"/>
</dbReference>